<protein>
    <recommendedName>
        <fullName evidence="4">SWIM-type domain-containing protein</fullName>
    </recommendedName>
</protein>
<dbReference type="OrthoDB" id="2507789at2759"/>
<dbReference type="Proteomes" id="UP000001072">
    <property type="component" value="Unassembled WGS sequence"/>
</dbReference>
<feature type="region of interest" description="Disordered" evidence="1">
    <location>
        <begin position="312"/>
        <end position="331"/>
    </location>
</feature>
<accession>F4RMK9</accession>
<dbReference type="InParanoid" id="F4RMK9"/>
<dbReference type="GeneID" id="18934257"/>
<dbReference type="RefSeq" id="XP_007410282.1">
    <property type="nucleotide sequence ID" value="XM_007410220.1"/>
</dbReference>
<organism evidence="3">
    <name type="scientific">Melampsora larici-populina (strain 98AG31 / pathotype 3-4-7)</name>
    <name type="common">Poplar leaf rust fungus</name>
    <dbReference type="NCBI Taxonomy" id="747676"/>
    <lineage>
        <taxon>Eukaryota</taxon>
        <taxon>Fungi</taxon>
        <taxon>Dikarya</taxon>
        <taxon>Basidiomycota</taxon>
        <taxon>Pucciniomycotina</taxon>
        <taxon>Pucciniomycetes</taxon>
        <taxon>Pucciniales</taxon>
        <taxon>Melampsoraceae</taxon>
        <taxon>Melampsora</taxon>
    </lineage>
</organism>
<gene>
    <name evidence="2" type="ORF">MELLADRAFT_86665</name>
</gene>
<dbReference type="KEGG" id="mlr:MELLADRAFT_86665"/>
<dbReference type="VEuPathDB" id="FungiDB:MELLADRAFT_86665"/>
<evidence type="ECO:0008006" key="4">
    <source>
        <dbReference type="Google" id="ProtNLM"/>
    </source>
</evidence>
<dbReference type="PANTHER" id="PTHR48159">
    <property type="entry name" value="MULE DOMAIN-CONTAINING PROTEIN"/>
    <property type="match status" value="1"/>
</dbReference>
<dbReference type="AlphaFoldDB" id="F4RMK9"/>
<sequence>MTDCAIPYQNAVAATYAGSRKLPKHYWCTYPISCAIQAQARLSAPEVPAMQLYQEAMSVIYAKHWKDAWQDFKRRNSHMYPAFVQYFEKQWVWNAPYGMLSECDVPTQGIHTNNYNELYHHVLKHNFLDRLKLCQPNELIHILTEDVEPDYRQILLTTTLGFRAHRCNKFQNIAKGLANLYTDEDLDNILCMMSLVGNNQYTIGSFTRPRIRYKLNTTPCADGRVGSVNNCTYPHFAGTNSACKHMYVSARQEGLSIREEALASIDDGTSPMYPKQAIEPADEELGSAVSPHLEVSTLSHSVHSASSTSVYETQSSPSQMLRAPSANTSQHNVQVPMHGIQTPHPTPGPSHFPTPPRIRLALPNFRDPRQLTHNPYYVHSTPPNPFVMTNPAAPFPTLSRGPHSGPQQQSTPYYKFYSSPPSLPQHSQVPPANFSSLASTLPPELPRNPPPQSPSYSYTYYLCKEPPINVALPTNAAPLPGVSGPPTHFPPAPPPLPNFPFLGEPFNTVNPHATVHHNSNQMQPTLYTNNSEHGDVIMRSPHRTALQQSAQSKGLHFAASPDFCTLSQLSNLMRDHERPHPPAGQPIMTSYNPSIIPPTPNHTSIGVQLGYGGFQPPLENGGNLPNHMTPSASDATRLNVPLPFRMSNNLPNGANRKDPYPYVTDEASHSSYPSWHGIHSSPAPGEATYSAVEPAQPGPSSGHLTQTPAPLAQSHTELEAFKKDLSIKNLFQSAHGILAFDTADKKARLRGLHTATELHAVEQSITASYRMLRDLYNKGKQKKQNCW</sequence>
<dbReference type="EMBL" id="GL883108">
    <property type="protein sequence ID" value="EGG06448.1"/>
    <property type="molecule type" value="Genomic_DNA"/>
</dbReference>
<feature type="compositionally biased region" description="Polar residues" evidence="1">
    <location>
        <begin position="698"/>
        <end position="708"/>
    </location>
</feature>
<reference evidence="3" key="1">
    <citation type="journal article" date="2011" name="Proc. Natl. Acad. Sci. U.S.A.">
        <title>Obligate biotrophy features unraveled by the genomic analysis of rust fungi.</title>
        <authorList>
            <person name="Duplessis S."/>
            <person name="Cuomo C.A."/>
            <person name="Lin Y.-C."/>
            <person name="Aerts A."/>
            <person name="Tisserant E."/>
            <person name="Veneault-Fourrey C."/>
            <person name="Joly D.L."/>
            <person name="Hacquard S."/>
            <person name="Amselem J."/>
            <person name="Cantarel B.L."/>
            <person name="Chiu R."/>
            <person name="Coutinho P.M."/>
            <person name="Feau N."/>
            <person name="Field M."/>
            <person name="Frey P."/>
            <person name="Gelhaye E."/>
            <person name="Goldberg J."/>
            <person name="Grabherr M.G."/>
            <person name="Kodira C.D."/>
            <person name="Kohler A."/>
            <person name="Kuees U."/>
            <person name="Lindquist E.A."/>
            <person name="Lucas S.M."/>
            <person name="Mago R."/>
            <person name="Mauceli E."/>
            <person name="Morin E."/>
            <person name="Murat C."/>
            <person name="Pangilinan J.L."/>
            <person name="Park R."/>
            <person name="Pearson M."/>
            <person name="Quesneville H."/>
            <person name="Rouhier N."/>
            <person name="Sakthikumar S."/>
            <person name="Salamov A.A."/>
            <person name="Schmutz J."/>
            <person name="Selles B."/>
            <person name="Shapiro H."/>
            <person name="Tanguay P."/>
            <person name="Tuskan G.A."/>
            <person name="Henrissat B."/>
            <person name="Van de Peer Y."/>
            <person name="Rouze P."/>
            <person name="Ellis J.G."/>
            <person name="Dodds P.N."/>
            <person name="Schein J.E."/>
            <person name="Zhong S."/>
            <person name="Hamelin R.C."/>
            <person name="Grigoriev I.V."/>
            <person name="Szabo L.J."/>
            <person name="Martin F."/>
        </authorList>
    </citation>
    <scope>NUCLEOTIDE SEQUENCE [LARGE SCALE GENOMIC DNA]</scope>
    <source>
        <strain evidence="3">98AG31 / pathotype 3-4-7</strain>
    </source>
</reference>
<feature type="region of interest" description="Disordered" evidence="1">
    <location>
        <begin position="390"/>
        <end position="451"/>
    </location>
</feature>
<dbReference type="PANTHER" id="PTHR48159:SF1">
    <property type="entry name" value="MEMBRANE-ASSOCIATED GIANT PROTEIN ANTIGEN, PUTATIVE-RELATED"/>
    <property type="match status" value="1"/>
</dbReference>
<feature type="region of interest" description="Disordered" evidence="1">
    <location>
        <begin position="646"/>
        <end position="708"/>
    </location>
</feature>
<name>F4RMK9_MELLP</name>
<evidence type="ECO:0000313" key="3">
    <source>
        <dbReference type="Proteomes" id="UP000001072"/>
    </source>
</evidence>
<keyword evidence="3" id="KW-1185">Reference proteome</keyword>
<dbReference type="HOGENOM" id="CLU_356422_0_0_1"/>
<evidence type="ECO:0000313" key="2">
    <source>
        <dbReference type="EMBL" id="EGG06448.1"/>
    </source>
</evidence>
<proteinExistence type="predicted"/>
<feature type="compositionally biased region" description="Polar residues" evidence="1">
    <location>
        <begin position="424"/>
        <end position="438"/>
    </location>
</feature>
<evidence type="ECO:0000256" key="1">
    <source>
        <dbReference type="SAM" id="MobiDB-lite"/>
    </source>
</evidence>